<name>A0A9J5ZTN9_SOLCO</name>
<dbReference type="AlphaFoldDB" id="A0A9J5ZTN9"/>
<dbReference type="OrthoDB" id="1302923at2759"/>
<keyword evidence="2" id="KW-1185">Reference proteome</keyword>
<evidence type="ECO:0000313" key="2">
    <source>
        <dbReference type="Proteomes" id="UP000824120"/>
    </source>
</evidence>
<protein>
    <submittedName>
        <fullName evidence="1">Uncharacterized protein</fullName>
    </submittedName>
</protein>
<organism evidence="1 2">
    <name type="scientific">Solanum commersonii</name>
    <name type="common">Commerson's wild potato</name>
    <name type="synonym">Commerson's nightshade</name>
    <dbReference type="NCBI Taxonomy" id="4109"/>
    <lineage>
        <taxon>Eukaryota</taxon>
        <taxon>Viridiplantae</taxon>
        <taxon>Streptophyta</taxon>
        <taxon>Embryophyta</taxon>
        <taxon>Tracheophyta</taxon>
        <taxon>Spermatophyta</taxon>
        <taxon>Magnoliopsida</taxon>
        <taxon>eudicotyledons</taxon>
        <taxon>Gunneridae</taxon>
        <taxon>Pentapetalae</taxon>
        <taxon>asterids</taxon>
        <taxon>lamiids</taxon>
        <taxon>Solanales</taxon>
        <taxon>Solanaceae</taxon>
        <taxon>Solanoideae</taxon>
        <taxon>Solaneae</taxon>
        <taxon>Solanum</taxon>
    </lineage>
</organism>
<proteinExistence type="predicted"/>
<evidence type="ECO:0000313" key="1">
    <source>
        <dbReference type="EMBL" id="KAG5615560.1"/>
    </source>
</evidence>
<comment type="caution">
    <text evidence="1">The sequence shown here is derived from an EMBL/GenBank/DDBJ whole genome shotgun (WGS) entry which is preliminary data.</text>
</comment>
<dbReference type="EMBL" id="JACXVP010000003">
    <property type="protein sequence ID" value="KAG5615560.1"/>
    <property type="molecule type" value="Genomic_DNA"/>
</dbReference>
<accession>A0A9J5ZTN9</accession>
<sequence>MRYQYASAGPYKWFSSWGGALVLPHDAFPSCSFFLYSCKVSRGRLTCTVHGRRGNTATPTGTMVTPTTRIKSELEGLILEYAPPVHRDVGFWSMEALSLVASAIGTPLNTDKFTNDMNGISYACALVEVDISQPLLDELRMDTPFVPTQQNIEYDFGGLYFMQTT</sequence>
<reference evidence="1 2" key="1">
    <citation type="submission" date="2020-09" db="EMBL/GenBank/DDBJ databases">
        <title>De no assembly of potato wild relative species, Solanum commersonii.</title>
        <authorList>
            <person name="Cho K."/>
        </authorList>
    </citation>
    <scope>NUCLEOTIDE SEQUENCE [LARGE SCALE GENOMIC DNA]</scope>
    <source>
        <strain evidence="1">LZ3.2</strain>
        <tissue evidence="1">Leaf</tissue>
    </source>
</reference>
<dbReference type="Proteomes" id="UP000824120">
    <property type="component" value="Chromosome 3"/>
</dbReference>
<gene>
    <name evidence="1" type="ORF">H5410_015384</name>
</gene>